<gene>
    <name evidence="3" type="ORF">B0I35DRAFT_356257</name>
</gene>
<dbReference type="Pfam" id="PF02423">
    <property type="entry name" value="OCD_Mu_crystall"/>
    <property type="match status" value="1"/>
</dbReference>
<keyword evidence="4" id="KW-1185">Reference proteome</keyword>
<name>A0A8K0SQF1_9HYPO</name>
<evidence type="ECO:0008006" key="5">
    <source>
        <dbReference type="Google" id="ProtNLM"/>
    </source>
</evidence>
<dbReference type="GO" id="GO:0005737">
    <property type="term" value="C:cytoplasm"/>
    <property type="evidence" value="ECO:0007669"/>
    <property type="project" value="TreeGrafter"/>
</dbReference>
<dbReference type="PANTHER" id="PTHR13812:SF19">
    <property type="entry name" value="KETIMINE REDUCTASE MU-CRYSTALLIN"/>
    <property type="match status" value="1"/>
</dbReference>
<reference evidence="3" key="1">
    <citation type="journal article" date="2021" name="Nat. Commun.">
        <title>Genetic determinants of endophytism in the Arabidopsis root mycobiome.</title>
        <authorList>
            <person name="Mesny F."/>
            <person name="Miyauchi S."/>
            <person name="Thiergart T."/>
            <person name="Pickel B."/>
            <person name="Atanasova L."/>
            <person name="Karlsson M."/>
            <person name="Huettel B."/>
            <person name="Barry K.W."/>
            <person name="Haridas S."/>
            <person name="Chen C."/>
            <person name="Bauer D."/>
            <person name="Andreopoulos W."/>
            <person name="Pangilinan J."/>
            <person name="LaButti K."/>
            <person name="Riley R."/>
            <person name="Lipzen A."/>
            <person name="Clum A."/>
            <person name="Drula E."/>
            <person name="Henrissat B."/>
            <person name="Kohler A."/>
            <person name="Grigoriev I.V."/>
            <person name="Martin F.M."/>
            <person name="Hacquard S."/>
        </authorList>
    </citation>
    <scope>NUCLEOTIDE SEQUENCE</scope>
    <source>
        <strain evidence="3">MPI-CAGE-CH-0235</strain>
    </source>
</reference>
<organism evidence="3 4">
    <name type="scientific">Stachybotrys elegans</name>
    <dbReference type="NCBI Taxonomy" id="80388"/>
    <lineage>
        <taxon>Eukaryota</taxon>
        <taxon>Fungi</taxon>
        <taxon>Dikarya</taxon>
        <taxon>Ascomycota</taxon>
        <taxon>Pezizomycotina</taxon>
        <taxon>Sordariomycetes</taxon>
        <taxon>Hypocreomycetidae</taxon>
        <taxon>Hypocreales</taxon>
        <taxon>Stachybotryaceae</taxon>
        <taxon>Stachybotrys</taxon>
    </lineage>
</organism>
<evidence type="ECO:0000256" key="2">
    <source>
        <dbReference type="SAM" id="MobiDB-lite"/>
    </source>
</evidence>
<evidence type="ECO:0000313" key="4">
    <source>
        <dbReference type="Proteomes" id="UP000813444"/>
    </source>
</evidence>
<dbReference type="SUPFAM" id="SSF51735">
    <property type="entry name" value="NAD(P)-binding Rossmann-fold domains"/>
    <property type="match status" value="1"/>
</dbReference>
<dbReference type="PANTHER" id="PTHR13812">
    <property type="entry name" value="KETIMINE REDUCTASE MU-CRYSTALLIN"/>
    <property type="match status" value="1"/>
</dbReference>
<dbReference type="Gene3D" id="3.40.50.720">
    <property type="entry name" value="NAD(P)-binding Rossmann-like Domain"/>
    <property type="match status" value="1"/>
</dbReference>
<feature type="compositionally biased region" description="Low complexity" evidence="2">
    <location>
        <begin position="376"/>
        <end position="395"/>
    </location>
</feature>
<dbReference type="AlphaFoldDB" id="A0A8K0SQF1"/>
<dbReference type="InterPro" id="IPR036291">
    <property type="entry name" value="NAD(P)-bd_dom_sf"/>
</dbReference>
<accession>A0A8K0SQF1</accession>
<dbReference type="Proteomes" id="UP000813444">
    <property type="component" value="Unassembled WGS sequence"/>
</dbReference>
<sequence>MSLTVLSDDQIRFILESLDVDELDEFRNVLSLALHEFSTGNGASTQETYQLPNRTSTLHPKSKVSTTYVPACGPGGMGCKVISLTRPDAEEAGARRIQPTGVLNVFHPDGTPMGFLHARTLTAFRTALSSACLVGRRNHVRTITVFGSGLQAYWHVRLALMTRGRCIKHVNIINRRFSENAGGMLRSFASIPAAVKEREGWVSTKFTILTPTFHDYSRLQEEYIREADVIYCCTPSRQELFDGKILTDHEGRRKGRLIVAVGSSTPEMRELPEELLKRATKHEKRHWHFHKHAEEGGAIVVDTLEGAMRDAGEIISANIHPNSLVELGELLMLHRLAVEDSYRESDSDAVSQSSEDPSYYEGASSSMSTVYEESEPNSSSPVESSSSKTSFSFPSRKNSNLSEASKKKHDDSLSRWLRDGTVIYKSVGMGLMDLVVGQHLIKVANERQVGTRVPGF</sequence>
<comment type="caution">
    <text evidence="3">The sequence shown here is derived from an EMBL/GenBank/DDBJ whole genome shotgun (WGS) entry which is preliminary data.</text>
</comment>
<proteinExistence type="inferred from homology"/>
<comment type="similarity">
    <text evidence="1">Belongs to the ornithine cyclodeaminase/mu-crystallin family.</text>
</comment>
<dbReference type="OrthoDB" id="41492at2759"/>
<evidence type="ECO:0000313" key="3">
    <source>
        <dbReference type="EMBL" id="KAH7312320.1"/>
    </source>
</evidence>
<dbReference type="Gene3D" id="3.30.1780.10">
    <property type="entry name" value="ornithine cyclodeaminase, domain 1"/>
    <property type="match status" value="1"/>
</dbReference>
<protein>
    <recommendedName>
        <fullName evidence="5">Ornithine cyclodeaminase</fullName>
    </recommendedName>
</protein>
<feature type="region of interest" description="Disordered" evidence="2">
    <location>
        <begin position="342"/>
        <end position="410"/>
    </location>
</feature>
<dbReference type="InterPro" id="IPR023401">
    <property type="entry name" value="ODC_N"/>
</dbReference>
<dbReference type="EMBL" id="JAGPNK010000010">
    <property type="protein sequence ID" value="KAH7312320.1"/>
    <property type="molecule type" value="Genomic_DNA"/>
</dbReference>
<dbReference type="InterPro" id="IPR003462">
    <property type="entry name" value="ODC_Mu_crystall"/>
</dbReference>
<dbReference type="FunFam" id="3.40.50.720:FF:000577">
    <property type="entry name" value="Proline utilization protein PrnX, putative"/>
    <property type="match status" value="1"/>
</dbReference>
<evidence type="ECO:0000256" key="1">
    <source>
        <dbReference type="ARBA" id="ARBA00008903"/>
    </source>
</evidence>